<sequence length="177" mass="20063">MNKIEIEKKASDTLANISYDDTNEAVDVVEVAKKLGFAVGSAGLDEGMDGFIIIQEGQKEILGIKTDKLIGVNAANDLTWKRFTVAHEIGHYMLHYNREQDHGMYAHREHAKGKDETENEADYFAANLLMPRDKFKTKYDELKGKGLSEEELIVLLADKFIVTQPMVKRRFEELDIA</sequence>
<name>A0ABT2S202_9FIRM</name>
<keyword evidence="3" id="KW-1185">Reference proteome</keyword>
<dbReference type="PANTHER" id="PTHR43236:SF2">
    <property type="entry name" value="BLL0069 PROTEIN"/>
    <property type="match status" value="1"/>
</dbReference>
<dbReference type="Pfam" id="PF06114">
    <property type="entry name" value="Peptidase_M78"/>
    <property type="match status" value="1"/>
</dbReference>
<gene>
    <name evidence="2" type="ORF">OCV63_16835</name>
</gene>
<dbReference type="Proteomes" id="UP001652461">
    <property type="component" value="Unassembled WGS sequence"/>
</dbReference>
<comment type="caution">
    <text evidence="2">The sequence shown here is derived from an EMBL/GenBank/DDBJ whole genome shotgun (WGS) entry which is preliminary data.</text>
</comment>
<dbReference type="EMBL" id="JAOQKC010000038">
    <property type="protein sequence ID" value="MCU6698528.1"/>
    <property type="molecule type" value="Genomic_DNA"/>
</dbReference>
<accession>A0ABT2S202</accession>
<dbReference type="InterPro" id="IPR052345">
    <property type="entry name" value="Rad_response_metalloprotease"/>
</dbReference>
<reference evidence="2 3" key="1">
    <citation type="journal article" date="2021" name="ISME Commun">
        <title>Automated analysis of genomic sequences facilitates high-throughput and comprehensive description of bacteria.</title>
        <authorList>
            <person name="Hitch T.C.A."/>
        </authorList>
    </citation>
    <scope>NUCLEOTIDE SEQUENCE [LARGE SCALE GENOMIC DNA]</scope>
    <source>
        <strain evidence="2 3">Sanger_04</strain>
    </source>
</reference>
<evidence type="ECO:0000313" key="3">
    <source>
        <dbReference type="Proteomes" id="UP001652461"/>
    </source>
</evidence>
<evidence type="ECO:0000313" key="2">
    <source>
        <dbReference type="EMBL" id="MCU6698528.1"/>
    </source>
</evidence>
<dbReference type="RefSeq" id="WP_158365366.1">
    <property type="nucleotide sequence ID" value="NZ_JAOQKC010000038.1"/>
</dbReference>
<organism evidence="2 3">
    <name type="scientific">Laedolimicola ammoniilytica</name>
    <dbReference type="NCBI Taxonomy" id="2981771"/>
    <lineage>
        <taxon>Bacteria</taxon>
        <taxon>Bacillati</taxon>
        <taxon>Bacillota</taxon>
        <taxon>Clostridia</taxon>
        <taxon>Lachnospirales</taxon>
        <taxon>Lachnospiraceae</taxon>
        <taxon>Laedolimicola</taxon>
    </lineage>
</organism>
<evidence type="ECO:0000259" key="1">
    <source>
        <dbReference type="Pfam" id="PF06114"/>
    </source>
</evidence>
<dbReference type="InterPro" id="IPR010359">
    <property type="entry name" value="IrrE_HExxH"/>
</dbReference>
<dbReference type="Gene3D" id="1.10.10.2910">
    <property type="match status" value="1"/>
</dbReference>
<dbReference type="PANTHER" id="PTHR43236">
    <property type="entry name" value="ANTITOXIN HIGA1"/>
    <property type="match status" value="1"/>
</dbReference>
<feature type="domain" description="IrrE N-terminal-like" evidence="1">
    <location>
        <begin position="67"/>
        <end position="170"/>
    </location>
</feature>
<protein>
    <submittedName>
        <fullName evidence="2">ImmA/IrrE family metallo-endopeptidase</fullName>
    </submittedName>
</protein>
<proteinExistence type="predicted"/>